<reference evidence="3 4" key="1">
    <citation type="journal article" date="2015" name="Genome Announc.">
        <title>Expanding the biotechnology potential of lactobacilli through comparative genomics of 213 strains and associated genera.</title>
        <authorList>
            <person name="Sun Z."/>
            <person name="Harris H.M."/>
            <person name="McCann A."/>
            <person name="Guo C."/>
            <person name="Argimon S."/>
            <person name="Zhang W."/>
            <person name="Yang X."/>
            <person name="Jeffery I.B."/>
            <person name="Cooney J.C."/>
            <person name="Kagawa T.F."/>
            <person name="Liu W."/>
            <person name="Song Y."/>
            <person name="Salvetti E."/>
            <person name="Wrobel A."/>
            <person name="Rasinkangas P."/>
            <person name="Parkhill J."/>
            <person name="Rea M.C."/>
            <person name="O'Sullivan O."/>
            <person name="Ritari J."/>
            <person name="Douillard F.P."/>
            <person name="Paul Ross R."/>
            <person name="Yang R."/>
            <person name="Briner A.E."/>
            <person name="Felis G.E."/>
            <person name="de Vos W.M."/>
            <person name="Barrangou R."/>
            <person name="Klaenhammer T.R."/>
            <person name="Caufield P.W."/>
            <person name="Cui Y."/>
            <person name="Zhang H."/>
            <person name="O'Toole P.W."/>
        </authorList>
    </citation>
    <scope>NUCLEOTIDE SEQUENCE [LARGE SCALE GENOMIC DNA]</scope>
    <source>
        <strain evidence="3 4">DSM 19117</strain>
    </source>
</reference>
<feature type="region of interest" description="Disordered" evidence="1">
    <location>
        <begin position="1334"/>
        <end position="1390"/>
    </location>
</feature>
<dbReference type="InterPro" id="IPR051162">
    <property type="entry name" value="T4SS_component"/>
</dbReference>
<feature type="compositionally biased region" description="Polar residues" evidence="1">
    <location>
        <begin position="1352"/>
        <end position="1367"/>
    </location>
</feature>
<evidence type="ECO:0000313" key="4">
    <source>
        <dbReference type="Proteomes" id="UP000051162"/>
    </source>
</evidence>
<dbReference type="InterPro" id="IPR027417">
    <property type="entry name" value="P-loop_NTPase"/>
</dbReference>
<name>A0A0R1K8U3_9LACO</name>
<feature type="domain" description="Helicase HerA central" evidence="2">
    <location>
        <begin position="1406"/>
        <end position="1623"/>
    </location>
</feature>
<accession>A0A0R1K8U3</accession>
<dbReference type="SUPFAM" id="SSF52540">
    <property type="entry name" value="P-loop containing nucleoside triphosphate hydrolases"/>
    <property type="match status" value="1"/>
</dbReference>
<dbReference type="Pfam" id="PF01935">
    <property type="entry name" value="DUF87"/>
    <property type="match status" value="1"/>
</dbReference>
<dbReference type="OrthoDB" id="9758751at2"/>
<proteinExistence type="predicted"/>
<evidence type="ECO:0000313" key="3">
    <source>
        <dbReference type="EMBL" id="KRK76306.1"/>
    </source>
</evidence>
<dbReference type="PANTHER" id="PTHR30121:SF6">
    <property type="entry name" value="SLR6007 PROTEIN"/>
    <property type="match status" value="1"/>
</dbReference>
<comment type="caution">
    <text evidence="3">The sequence shown here is derived from an EMBL/GenBank/DDBJ whole genome shotgun (WGS) entry which is preliminary data.</text>
</comment>
<dbReference type="InterPro" id="IPR002789">
    <property type="entry name" value="HerA_central"/>
</dbReference>
<dbReference type="EMBL" id="AZDT01000021">
    <property type="protein sequence ID" value="KRK76306.1"/>
    <property type="molecule type" value="Genomic_DNA"/>
</dbReference>
<feature type="compositionally biased region" description="Basic and acidic residues" evidence="1">
    <location>
        <begin position="1368"/>
        <end position="1378"/>
    </location>
</feature>
<protein>
    <recommendedName>
        <fullName evidence="2">Helicase HerA central domain-containing protein</fullName>
    </recommendedName>
</protein>
<dbReference type="Proteomes" id="UP000051162">
    <property type="component" value="Unassembled WGS sequence"/>
</dbReference>
<keyword evidence="4" id="KW-1185">Reference proteome</keyword>
<dbReference type="PANTHER" id="PTHR30121">
    <property type="entry name" value="UNCHARACTERIZED PROTEIN YJGR-RELATED"/>
    <property type="match status" value="1"/>
</dbReference>
<dbReference type="Gene3D" id="3.40.50.300">
    <property type="entry name" value="P-loop containing nucleotide triphosphate hydrolases"/>
    <property type="match status" value="2"/>
</dbReference>
<dbReference type="PATRIC" id="fig|1423773.3.peg.1515"/>
<gene>
    <name evidence="3" type="ORF">FD30_GL001478</name>
</gene>
<evidence type="ECO:0000259" key="2">
    <source>
        <dbReference type="Pfam" id="PF01935"/>
    </source>
</evidence>
<dbReference type="STRING" id="1423773.FD30_GL001478"/>
<sequence>MHNMLEEYYKFLCKRLVAWANKVEISPGDRYVLSFEESQQVRNFMNELGRLGEVEQLQISQGESGFAGLAIMLNQPVSMKLVVVSTNNVTPDYLVNLRNQIGRQQGIWKDTALLFVSNQILDSINSGAKDISRQGGPFNLDELRKNLEFEIQQSKSLNLKEQQILKVMVRSFFKGEQTLTLMDFADAYAILEKGNIDPDDYTKMGYFQDKSLMTFDDDDIEKRLENNHDDFAEINMIRGFGDTKEKLEKLVTGDHLKVDLAGNDWQKVDYKRILEGKAELAETNQVKIAYLPDQLLKDNADLQIWDRPQKMTKAGQRNRQLIIFNPMGQSELVLRIPFDKSIKRDGLSNKTEKSTNPKVSISGHHLKLTFNLLNDSEATSTKIVYKHQNKGSLRFTFNIVILPIVPALISALRPFYSLSIGSKQSYTINLPSDIADFELGTGVKEEIIAHSISDLDGLRVTKWKKIVIKTSDLILNDDADEKFELLIGNLKIPFLFVDEEERIVPRNAVYLENFRRQHSIDGHYRNKQVFFGEMACSVYESQKRFLDLEFEAIHDNQLIVDSDYEGFDLEDSLKKAYGSLFFELRRRQTTMSLVIWDEEIQRLVQAILDEVQSEIDTQEDRIELPIKIQNIVHIGEFNIDGDIAYAPFNPMLLAYQLQVEQEVGQENLSDTIQRKLNPTHLVPYLKREGVAYKTDYISNAPRWLIYSKTKLSKFSEVSQRIITERLKDFKKHFDYLFTLNPQIKYNVRAVNIKDERLLIKSITDYLIFEISQNKEDLSQINPVSLHIINRENQHLNPDVNQFYKIHTRSDYESFFHQPLKSIQDVNSDQIIETLQNKLDIFYGESQEINYHITFYQFTNQLTLGQYSTEQLTMNYSIDGLIGGDEYTNVQNSIKSGFGTKGLSEIKMSGALKMAKAWNELLVATVQKHAVMSHGQSLTNSIEEVDDREFQRQFDGSKWVTLLNPEVKLDYFSQMNHNIYVIHYTDYTNSANYESITLTKKVHQYEIILSDNLPDTVDGRNNQDFLTTIIKSFNVLNGEWLLRLVSHRNQGNTVREKLSIMAVYKEMLGILNSSRVIWIPLSLEEILRVSGSFVGETRNDSIFSAKSLGAQGKISDDLLFIGLWDYEGQLKVTFLPTEVKVGKNADQVISKADTQVEKTFNVLKKFIFDAIDFKSDFYLDFFMKLYFANAAKLFSNGEMSVDVYQQLQQYRQSVSQGKLKVDNTLTDVYRNKFIFSLKRDVTNRSLRVNEDYTLVEVPENDAYRISGIKTQRVIDSVQNDQMGFDVSRLLSHISQKDGEAYRQLTNAENHSKTQEDNLRQPVVAQSEVAEKALLDSKVETGSMSEETVIQDESGVSQSDVELTASNDIQEARPEPRDLNKPSLVYSESSKESLKGTHLRGNRRILLGTVDGSSQKAYWEYDDHQLANRHMLITGKSGQGKTYFIQTLLYEFSRNKIDSLIIDYTDSYLPNQLDRTLKEAVPNIRQHIVMKEHLAINPFKYNKYSIGDYQYYEKTENVVARVAEVLDFVFGLGIQQKSRLITIMNEGMAKNKNYTFSKLKDQLSEDKNDRTLYGRLQTLLDNDPFTYGKTNFDWSSYFGSTGQINIIQLSHYPASVQKAMIEFVLWDLFNYSQMYTDRHLVYPVFLDEVQNLNFAREAPTFKILTEGRKFGWSGIFATQSLSSIKGEVDSIYNTAEQVHFLPPESQTRAIAKTLSSNHNRQKMYEQELSTLQKGQCVVNGPELGENDRLIKTANIINIDSLESRVSRE</sequence>
<evidence type="ECO:0000256" key="1">
    <source>
        <dbReference type="SAM" id="MobiDB-lite"/>
    </source>
</evidence>
<organism evidence="3 4">
    <name type="scientific">Levilactobacillus namurensis DSM 19117</name>
    <dbReference type="NCBI Taxonomy" id="1423773"/>
    <lineage>
        <taxon>Bacteria</taxon>
        <taxon>Bacillati</taxon>
        <taxon>Bacillota</taxon>
        <taxon>Bacilli</taxon>
        <taxon>Lactobacillales</taxon>
        <taxon>Lactobacillaceae</taxon>
        <taxon>Levilactobacillus</taxon>
    </lineage>
</organism>